<accession>A0A8T0FZ60</accession>
<dbReference type="SUPFAM" id="SSF56672">
    <property type="entry name" value="DNA/RNA polymerases"/>
    <property type="match status" value="1"/>
</dbReference>
<dbReference type="PANTHER" id="PTHR31511">
    <property type="entry name" value="PROTEIN CBG23764"/>
    <property type="match status" value="1"/>
</dbReference>
<dbReference type="InterPro" id="IPR043502">
    <property type="entry name" value="DNA/RNA_pol_sf"/>
</dbReference>
<proteinExistence type="predicted"/>
<keyword evidence="2" id="KW-1185">Reference proteome</keyword>
<dbReference type="AlphaFoldDB" id="A0A8T0FZ60"/>
<gene>
    <name evidence="1" type="ORF">HNY73_003332</name>
</gene>
<name>A0A8T0FZ60_ARGBR</name>
<comment type="caution">
    <text evidence="1">The sequence shown here is derived from an EMBL/GenBank/DDBJ whole genome shotgun (WGS) entry which is preliminary data.</text>
</comment>
<sequence length="424" mass="47791">MDSKACACVSNAYDLFTVMPVQLQTDESSFTESFPVASLSDKTPIEFFCSGVGDSYLDLAHTLLHLQVKITKKSGSNIAAPDQVAPINYLLNTLFSECSVTLNDKQVSSQANYAYRCMFDVLLSPKAVQESLLTAGLFFRDTPGKMDSIDILAGGESFKTRSNICKDSKLIDMIGALHFDLGNQNDDNRNLLKRKGVFPYSFLDDISKLDAKTFPSKDKYFNVLTQNRISDDDYSHAKLVYDTFGCARFEDYLKLYQRSNCVLRSEMFANFRKLSLNHYGLDPVHYISLSELTFDAGLKKCKIELQLLSNVNDYLFFENQMRGGICLVGKRYAKANNPYMSDSYDSSVNHSYILALDCVNLYGFAMSMPLPYANFSWMTPDEIQSFDIFGTTPDSPQGYILEVDLEIPTSLHDEHNDLPMVPEH</sequence>
<dbReference type="GO" id="GO:0071897">
    <property type="term" value="P:DNA biosynthetic process"/>
    <property type="evidence" value="ECO:0007669"/>
    <property type="project" value="UniProtKB-ARBA"/>
</dbReference>
<protein>
    <recommendedName>
        <fullName evidence="3">DNA-directed DNA polymerase</fullName>
    </recommendedName>
</protein>
<evidence type="ECO:0008006" key="3">
    <source>
        <dbReference type="Google" id="ProtNLM"/>
    </source>
</evidence>
<dbReference type="Proteomes" id="UP000807504">
    <property type="component" value="Unassembled WGS sequence"/>
</dbReference>
<evidence type="ECO:0000313" key="2">
    <source>
        <dbReference type="Proteomes" id="UP000807504"/>
    </source>
</evidence>
<dbReference type="PANTHER" id="PTHR31511:SF12">
    <property type="entry name" value="RHO TERMINATION FACTOR N-TERMINAL DOMAIN-CONTAINING PROTEIN"/>
    <property type="match status" value="1"/>
</dbReference>
<reference evidence="1" key="2">
    <citation type="submission" date="2020-06" db="EMBL/GenBank/DDBJ databases">
        <authorList>
            <person name="Sheffer M."/>
        </authorList>
    </citation>
    <scope>NUCLEOTIDE SEQUENCE</scope>
</reference>
<organism evidence="1 2">
    <name type="scientific">Argiope bruennichi</name>
    <name type="common">Wasp spider</name>
    <name type="synonym">Aranea bruennichi</name>
    <dbReference type="NCBI Taxonomy" id="94029"/>
    <lineage>
        <taxon>Eukaryota</taxon>
        <taxon>Metazoa</taxon>
        <taxon>Ecdysozoa</taxon>
        <taxon>Arthropoda</taxon>
        <taxon>Chelicerata</taxon>
        <taxon>Arachnida</taxon>
        <taxon>Araneae</taxon>
        <taxon>Araneomorphae</taxon>
        <taxon>Entelegynae</taxon>
        <taxon>Araneoidea</taxon>
        <taxon>Araneidae</taxon>
        <taxon>Argiope</taxon>
    </lineage>
</organism>
<dbReference type="EMBL" id="JABXBU010000002">
    <property type="protein sequence ID" value="KAF8795488.1"/>
    <property type="molecule type" value="Genomic_DNA"/>
</dbReference>
<reference evidence="1" key="1">
    <citation type="journal article" date="2020" name="bioRxiv">
        <title>Chromosome-level reference genome of the European wasp spider Argiope bruennichi: a resource for studies on range expansion and evolutionary adaptation.</title>
        <authorList>
            <person name="Sheffer M.M."/>
            <person name="Hoppe A."/>
            <person name="Krehenwinkel H."/>
            <person name="Uhl G."/>
            <person name="Kuss A.W."/>
            <person name="Jensen L."/>
            <person name="Jensen C."/>
            <person name="Gillespie R.G."/>
            <person name="Hoff K.J."/>
            <person name="Prost S."/>
        </authorList>
    </citation>
    <scope>NUCLEOTIDE SEQUENCE</scope>
</reference>
<evidence type="ECO:0000313" key="1">
    <source>
        <dbReference type="EMBL" id="KAF8795488.1"/>
    </source>
</evidence>